<sequence>MIKKILLGSIMLFSLHTFAQEGTASPYSFYGIGEIKFKGTVENRAMGGLGIVTDSIHLNLQNPASLPALKLTTFTVSGTFSPSKLKGSVAEENSQRTTFDYLSVAFPVGKMGVSFGLMPYSSVGYKIQKRESSQYSVYEGKGGVNRFFVGAGYQLNTKFSLGLDLAYDFGDIDKSSNVDKDGVQYSSFETNNYQISGLNVKAGLNFKTKFKKIDFISNATFSPTSKLKYKHTRFVGTQRGNDTEEVSVPDSKVSVSPKFSIGSGIGQDKKWFVGVESTFQGKGKYPDDVIDNVSYESTSKISLGGYYIPNYNSYSNYFKKIVYRAGYRYENIGLVLNSKSIKDKALTLGLGFPLGGFSNVNFSYELGKRGTISSGLIQENYQNFSIGLSFNDKWFNKRKYD</sequence>
<dbReference type="RefSeq" id="WP_073308809.1">
    <property type="nucleotide sequence ID" value="NZ_FQZI01000001.1"/>
</dbReference>
<evidence type="ECO:0000313" key="3">
    <source>
        <dbReference type="Proteomes" id="UP000184488"/>
    </source>
</evidence>
<reference evidence="3" key="1">
    <citation type="submission" date="2016-11" db="EMBL/GenBank/DDBJ databases">
        <authorList>
            <person name="Varghese N."/>
            <person name="Submissions S."/>
        </authorList>
    </citation>
    <scope>NUCLEOTIDE SEQUENCE [LARGE SCALE GENOMIC DNA]</scope>
    <source>
        <strain evidence="3">DSM 18829</strain>
    </source>
</reference>
<dbReference type="AlphaFoldDB" id="A0A1M6BKH8"/>
<feature type="chain" id="PRO_5013291216" description="Long-chain fatty acid transport protein" evidence="1">
    <location>
        <begin position="20"/>
        <end position="401"/>
    </location>
</feature>
<dbReference type="Gene3D" id="2.40.160.60">
    <property type="entry name" value="Outer membrane protein transport protein (OMPP1/FadL/TodX)"/>
    <property type="match status" value="1"/>
</dbReference>
<protein>
    <recommendedName>
        <fullName evidence="4">Long-chain fatty acid transport protein</fullName>
    </recommendedName>
</protein>
<feature type="signal peptide" evidence="1">
    <location>
        <begin position="1"/>
        <end position="19"/>
    </location>
</feature>
<evidence type="ECO:0008006" key="4">
    <source>
        <dbReference type="Google" id="ProtNLM"/>
    </source>
</evidence>
<keyword evidence="1" id="KW-0732">Signal</keyword>
<accession>A0A1M6BKH8</accession>
<dbReference type="Proteomes" id="UP000184488">
    <property type="component" value="Unassembled WGS sequence"/>
</dbReference>
<dbReference type="EMBL" id="FQZI01000001">
    <property type="protein sequence ID" value="SHI49232.1"/>
    <property type="molecule type" value="Genomic_DNA"/>
</dbReference>
<gene>
    <name evidence="2" type="ORF">SAMN05444363_0817</name>
</gene>
<name>A0A1M6BKH8_9FLAO</name>
<evidence type="ECO:0000256" key="1">
    <source>
        <dbReference type="SAM" id="SignalP"/>
    </source>
</evidence>
<keyword evidence="3" id="KW-1185">Reference proteome</keyword>
<proteinExistence type="predicted"/>
<dbReference type="STRING" id="415425.SAMN05444363_0817"/>
<dbReference type="SUPFAM" id="SSF56935">
    <property type="entry name" value="Porins"/>
    <property type="match status" value="1"/>
</dbReference>
<organism evidence="2 3">
    <name type="scientific">Flavobacterium terrae</name>
    <dbReference type="NCBI Taxonomy" id="415425"/>
    <lineage>
        <taxon>Bacteria</taxon>
        <taxon>Pseudomonadati</taxon>
        <taxon>Bacteroidota</taxon>
        <taxon>Flavobacteriia</taxon>
        <taxon>Flavobacteriales</taxon>
        <taxon>Flavobacteriaceae</taxon>
        <taxon>Flavobacterium</taxon>
    </lineage>
</organism>
<dbReference type="OrthoDB" id="1491239at2"/>
<evidence type="ECO:0000313" key="2">
    <source>
        <dbReference type="EMBL" id="SHI49232.1"/>
    </source>
</evidence>